<evidence type="ECO:0000313" key="7">
    <source>
        <dbReference type="Proteomes" id="UP000596742"/>
    </source>
</evidence>
<dbReference type="PROSITE" id="PS01180">
    <property type="entry name" value="CUB"/>
    <property type="match status" value="3"/>
</dbReference>
<keyword evidence="4" id="KW-0812">Transmembrane</keyword>
<feature type="domain" description="CUB" evidence="5">
    <location>
        <begin position="54"/>
        <end position="168"/>
    </location>
</feature>
<name>A0A8B6FK31_MYTGA</name>
<keyword evidence="7" id="KW-1185">Reference proteome</keyword>
<feature type="non-terminal residue" evidence="6">
    <location>
        <position position="356"/>
    </location>
</feature>
<keyword evidence="4" id="KW-0472">Membrane</keyword>
<feature type="transmembrane region" description="Helical" evidence="4">
    <location>
        <begin position="317"/>
        <end position="341"/>
    </location>
</feature>
<dbReference type="InterPro" id="IPR000859">
    <property type="entry name" value="CUB_dom"/>
</dbReference>
<evidence type="ECO:0000256" key="4">
    <source>
        <dbReference type="SAM" id="Phobius"/>
    </source>
</evidence>
<evidence type="ECO:0000256" key="2">
    <source>
        <dbReference type="ARBA" id="ARBA00023157"/>
    </source>
</evidence>
<dbReference type="EMBL" id="UYJE01007064">
    <property type="protein sequence ID" value="VDI51485.1"/>
    <property type="molecule type" value="Genomic_DNA"/>
</dbReference>
<reference evidence="6" key="1">
    <citation type="submission" date="2018-11" db="EMBL/GenBank/DDBJ databases">
        <authorList>
            <person name="Alioto T."/>
            <person name="Alioto T."/>
        </authorList>
    </citation>
    <scope>NUCLEOTIDE SEQUENCE</scope>
</reference>
<evidence type="ECO:0000256" key="1">
    <source>
        <dbReference type="ARBA" id="ARBA00022737"/>
    </source>
</evidence>
<dbReference type="InterPro" id="IPR035914">
    <property type="entry name" value="Sperma_CUB_dom_sf"/>
</dbReference>
<gene>
    <name evidence="6" type="ORF">MGAL_10B059911</name>
</gene>
<keyword evidence="1" id="KW-0677">Repeat</keyword>
<dbReference type="FunFam" id="2.60.120.290:FF:000005">
    <property type="entry name" value="Procollagen C-endopeptidase enhancer 1"/>
    <property type="match status" value="1"/>
</dbReference>
<dbReference type="OrthoDB" id="6345439at2759"/>
<keyword evidence="2" id="KW-1015">Disulfide bond</keyword>
<feature type="domain" description="CUB" evidence="5">
    <location>
        <begin position="173"/>
        <end position="282"/>
    </location>
</feature>
<dbReference type="EC" id="3.4.24.-" evidence="6"/>
<feature type="domain" description="CUB" evidence="5">
    <location>
        <begin position="1"/>
        <end position="51"/>
    </location>
</feature>
<evidence type="ECO:0000256" key="3">
    <source>
        <dbReference type="PROSITE-ProRule" id="PRU00059"/>
    </source>
</evidence>
<organism evidence="6 7">
    <name type="scientific">Mytilus galloprovincialis</name>
    <name type="common">Mediterranean mussel</name>
    <dbReference type="NCBI Taxonomy" id="29158"/>
    <lineage>
        <taxon>Eukaryota</taxon>
        <taxon>Metazoa</taxon>
        <taxon>Spiralia</taxon>
        <taxon>Lophotrochozoa</taxon>
        <taxon>Mollusca</taxon>
        <taxon>Bivalvia</taxon>
        <taxon>Autobranchia</taxon>
        <taxon>Pteriomorphia</taxon>
        <taxon>Mytilida</taxon>
        <taxon>Mytiloidea</taxon>
        <taxon>Mytilidae</taxon>
        <taxon>Mytilinae</taxon>
        <taxon>Mytilus</taxon>
    </lineage>
</organism>
<dbReference type="AlphaFoldDB" id="A0A8B6FK31"/>
<sequence length="356" mass="39789">VEDGGDLTLLGKFCGENIPPPLLALSGVVIIKFHSDKNVIRKGFLAVFNDSQDCVYVKKDGNGFIRSPNFPTTYPQEILCFYYIESVNKIPINITFTSFDLEHTSIGTCDRDYIRVNDGISKSAKLLGTFCGKQIPFLPVIYSGSVFLILRSNNLISGQGFSAEYKEEAFLDCSGYLNAVSGRIQSPNYPENYNRNTDCEYRIVSPYNESSINLTFLHFELEKQIDCDYDFVEIYDLNQRIGRFCGTQNPVLTFTLSSSIRVVFHSDYGRNFKGFYATFTQITDYQTTEELPSTLSFSTMSNTTFKPSLNSASDNTVVIGGAIGVIIGMAVVFIVICVIIGRQRRTGKNQLGRKCS</sequence>
<dbReference type="SMART" id="SM00042">
    <property type="entry name" value="CUB"/>
    <property type="match status" value="2"/>
</dbReference>
<dbReference type="Pfam" id="PF00431">
    <property type="entry name" value="CUB"/>
    <property type="match status" value="3"/>
</dbReference>
<proteinExistence type="predicted"/>
<dbReference type="SUPFAM" id="SSF49854">
    <property type="entry name" value="Spermadhesin, CUB domain"/>
    <property type="match status" value="3"/>
</dbReference>
<dbReference type="CDD" id="cd00041">
    <property type="entry name" value="CUB"/>
    <property type="match status" value="3"/>
</dbReference>
<evidence type="ECO:0000259" key="5">
    <source>
        <dbReference type="PROSITE" id="PS01180"/>
    </source>
</evidence>
<protein>
    <submittedName>
        <fullName evidence="6">Tolloid</fullName>
        <ecNumber evidence="6">3.4.24.-</ecNumber>
    </submittedName>
</protein>
<keyword evidence="4" id="KW-1133">Transmembrane helix</keyword>
<comment type="caution">
    <text evidence="3">Lacks conserved residue(s) required for the propagation of feature annotation.</text>
</comment>
<dbReference type="Gene3D" id="2.60.120.290">
    <property type="entry name" value="Spermadhesin, CUB domain"/>
    <property type="match status" value="3"/>
</dbReference>
<keyword evidence="6" id="KW-0378">Hydrolase</keyword>
<evidence type="ECO:0000313" key="6">
    <source>
        <dbReference type="EMBL" id="VDI51485.1"/>
    </source>
</evidence>
<dbReference type="Proteomes" id="UP000596742">
    <property type="component" value="Unassembled WGS sequence"/>
</dbReference>
<accession>A0A8B6FK31</accession>
<comment type="caution">
    <text evidence="6">The sequence shown here is derived from an EMBL/GenBank/DDBJ whole genome shotgun (WGS) entry which is preliminary data.</text>
</comment>
<dbReference type="PANTHER" id="PTHR24251">
    <property type="entry name" value="OVOCHYMASE-RELATED"/>
    <property type="match status" value="1"/>
</dbReference>
<dbReference type="FunFam" id="2.60.120.290:FF:000013">
    <property type="entry name" value="Membrane frizzled-related protein"/>
    <property type="match status" value="1"/>
</dbReference>
<dbReference type="GO" id="GO:0016787">
    <property type="term" value="F:hydrolase activity"/>
    <property type="evidence" value="ECO:0007669"/>
    <property type="project" value="UniProtKB-KW"/>
</dbReference>